<evidence type="ECO:0000313" key="3">
    <source>
        <dbReference type="Proteomes" id="UP000177982"/>
    </source>
</evidence>
<name>A0A1G2L8S2_9BACT</name>
<comment type="caution">
    <text evidence="2">The sequence shown here is derived from an EMBL/GenBank/DDBJ whole genome shotgun (WGS) entry which is preliminary data.</text>
</comment>
<keyword evidence="1" id="KW-0472">Membrane</keyword>
<dbReference type="InterPro" id="IPR021682">
    <property type="entry name" value="DUF2933"/>
</dbReference>
<evidence type="ECO:0008006" key="4">
    <source>
        <dbReference type="Google" id="ProtNLM"/>
    </source>
</evidence>
<sequence length="77" mass="8769">MNDDKNIVTEKSISKKGFWRVLCCVAPAVVGIGFLALFWKGGSFRIWLFILLCPVLHFLLTRGHRHGENHKNDTNDS</sequence>
<dbReference type="EMBL" id="MHQO01000013">
    <property type="protein sequence ID" value="OHA07251.1"/>
    <property type="molecule type" value="Genomic_DNA"/>
</dbReference>
<proteinExistence type="predicted"/>
<evidence type="ECO:0000256" key="1">
    <source>
        <dbReference type="SAM" id="Phobius"/>
    </source>
</evidence>
<accession>A0A1G2L8S2</accession>
<gene>
    <name evidence="2" type="ORF">A2934_03065</name>
</gene>
<protein>
    <recommendedName>
        <fullName evidence="4">DUF2933 domain-containing protein</fullName>
    </recommendedName>
</protein>
<keyword evidence="1" id="KW-1133">Transmembrane helix</keyword>
<organism evidence="2 3">
    <name type="scientific">Candidatus Sungbacteria bacterium RIFCSPLOWO2_01_FULL_47_10</name>
    <dbReference type="NCBI Taxonomy" id="1802276"/>
    <lineage>
        <taxon>Bacteria</taxon>
        <taxon>Candidatus Sungiibacteriota</taxon>
    </lineage>
</organism>
<dbReference type="Pfam" id="PF11666">
    <property type="entry name" value="DUF2933"/>
    <property type="match status" value="1"/>
</dbReference>
<evidence type="ECO:0000313" key="2">
    <source>
        <dbReference type="EMBL" id="OHA07251.1"/>
    </source>
</evidence>
<feature type="transmembrane region" description="Helical" evidence="1">
    <location>
        <begin position="44"/>
        <end position="61"/>
    </location>
</feature>
<dbReference type="Proteomes" id="UP000177982">
    <property type="component" value="Unassembled WGS sequence"/>
</dbReference>
<dbReference type="AlphaFoldDB" id="A0A1G2L8S2"/>
<reference evidence="2 3" key="1">
    <citation type="journal article" date="2016" name="Nat. Commun.">
        <title>Thousands of microbial genomes shed light on interconnected biogeochemical processes in an aquifer system.</title>
        <authorList>
            <person name="Anantharaman K."/>
            <person name="Brown C.T."/>
            <person name="Hug L.A."/>
            <person name="Sharon I."/>
            <person name="Castelle C.J."/>
            <person name="Probst A.J."/>
            <person name="Thomas B.C."/>
            <person name="Singh A."/>
            <person name="Wilkins M.J."/>
            <person name="Karaoz U."/>
            <person name="Brodie E.L."/>
            <person name="Williams K.H."/>
            <person name="Hubbard S.S."/>
            <person name="Banfield J.F."/>
        </authorList>
    </citation>
    <scope>NUCLEOTIDE SEQUENCE [LARGE SCALE GENOMIC DNA]</scope>
</reference>
<feature type="transmembrane region" description="Helical" evidence="1">
    <location>
        <begin position="21"/>
        <end position="38"/>
    </location>
</feature>
<keyword evidence="1" id="KW-0812">Transmembrane</keyword>